<gene>
    <name evidence="1" type="ORF">EZS28_037973</name>
</gene>
<dbReference type="Proteomes" id="UP000324800">
    <property type="component" value="Unassembled WGS sequence"/>
</dbReference>
<dbReference type="AlphaFoldDB" id="A0A5J4U7X0"/>
<dbReference type="EMBL" id="SNRW01019317">
    <property type="protein sequence ID" value="KAA6366499.1"/>
    <property type="molecule type" value="Genomic_DNA"/>
</dbReference>
<accession>A0A5J4U7X0</accession>
<name>A0A5J4U7X0_9EUKA</name>
<proteinExistence type="predicted"/>
<comment type="caution">
    <text evidence="1">The sequence shown here is derived from an EMBL/GenBank/DDBJ whole genome shotgun (WGS) entry which is preliminary data.</text>
</comment>
<sequence length="74" mass="8441">MTRALMDTTEQGNFLKTQPSPVMRPWFNNQMLRSLCALPKTEGAHPASVYTLLTIIIGFTEELDQELMKRTAQQ</sequence>
<protein>
    <submittedName>
        <fullName evidence="1">Uncharacterized protein</fullName>
    </submittedName>
</protein>
<evidence type="ECO:0000313" key="2">
    <source>
        <dbReference type="Proteomes" id="UP000324800"/>
    </source>
</evidence>
<evidence type="ECO:0000313" key="1">
    <source>
        <dbReference type="EMBL" id="KAA6366499.1"/>
    </source>
</evidence>
<feature type="non-terminal residue" evidence="1">
    <location>
        <position position="74"/>
    </location>
</feature>
<organism evidence="1 2">
    <name type="scientific">Streblomastix strix</name>
    <dbReference type="NCBI Taxonomy" id="222440"/>
    <lineage>
        <taxon>Eukaryota</taxon>
        <taxon>Metamonada</taxon>
        <taxon>Preaxostyla</taxon>
        <taxon>Oxymonadida</taxon>
        <taxon>Streblomastigidae</taxon>
        <taxon>Streblomastix</taxon>
    </lineage>
</organism>
<reference evidence="1 2" key="1">
    <citation type="submission" date="2019-03" db="EMBL/GenBank/DDBJ databases">
        <title>Single cell metagenomics reveals metabolic interactions within the superorganism composed of flagellate Streblomastix strix and complex community of Bacteroidetes bacteria on its surface.</title>
        <authorList>
            <person name="Treitli S.C."/>
            <person name="Kolisko M."/>
            <person name="Husnik F."/>
            <person name="Keeling P."/>
            <person name="Hampl V."/>
        </authorList>
    </citation>
    <scope>NUCLEOTIDE SEQUENCE [LARGE SCALE GENOMIC DNA]</scope>
    <source>
        <strain evidence="1">ST1C</strain>
    </source>
</reference>